<name>A0A0E9VR74_ANGAN</name>
<proteinExistence type="predicted"/>
<sequence>MSHKLSSIMVYSKTVPLLTFNTYIS</sequence>
<reference evidence="1" key="1">
    <citation type="submission" date="2014-11" db="EMBL/GenBank/DDBJ databases">
        <authorList>
            <person name="Amaro Gonzalez C."/>
        </authorList>
    </citation>
    <scope>NUCLEOTIDE SEQUENCE</scope>
</reference>
<organism evidence="1">
    <name type="scientific">Anguilla anguilla</name>
    <name type="common">European freshwater eel</name>
    <name type="synonym">Muraena anguilla</name>
    <dbReference type="NCBI Taxonomy" id="7936"/>
    <lineage>
        <taxon>Eukaryota</taxon>
        <taxon>Metazoa</taxon>
        <taxon>Chordata</taxon>
        <taxon>Craniata</taxon>
        <taxon>Vertebrata</taxon>
        <taxon>Euteleostomi</taxon>
        <taxon>Actinopterygii</taxon>
        <taxon>Neopterygii</taxon>
        <taxon>Teleostei</taxon>
        <taxon>Anguilliformes</taxon>
        <taxon>Anguillidae</taxon>
        <taxon>Anguilla</taxon>
    </lineage>
</organism>
<reference evidence="1" key="2">
    <citation type="journal article" date="2015" name="Fish Shellfish Immunol.">
        <title>Early steps in the European eel (Anguilla anguilla)-Vibrio vulnificus interaction in the gills: Role of the RtxA13 toxin.</title>
        <authorList>
            <person name="Callol A."/>
            <person name="Pajuelo D."/>
            <person name="Ebbesson L."/>
            <person name="Teles M."/>
            <person name="MacKenzie S."/>
            <person name="Amaro C."/>
        </authorList>
    </citation>
    <scope>NUCLEOTIDE SEQUENCE</scope>
</reference>
<protein>
    <submittedName>
        <fullName evidence="1">Uncharacterized protein</fullName>
    </submittedName>
</protein>
<evidence type="ECO:0000313" key="1">
    <source>
        <dbReference type="EMBL" id="JAH79855.1"/>
    </source>
</evidence>
<dbReference type="AlphaFoldDB" id="A0A0E9VR74"/>
<accession>A0A0E9VR74</accession>
<dbReference type="EMBL" id="GBXM01028722">
    <property type="protein sequence ID" value="JAH79855.1"/>
    <property type="molecule type" value="Transcribed_RNA"/>
</dbReference>